<evidence type="ECO:0000256" key="3">
    <source>
        <dbReference type="ARBA" id="ARBA00022692"/>
    </source>
</evidence>
<evidence type="ECO:0000256" key="5">
    <source>
        <dbReference type="ARBA" id="ARBA00023136"/>
    </source>
</evidence>
<dbReference type="GO" id="GO:0005778">
    <property type="term" value="C:peroxisomal membrane"/>
    <property type="evidence" value="ECO:0007669"/>
    <property type="project" value="TreeGrafter"/>
</dbReference>
<keyword evidence="4 6" id="KW-1133">Transmembrane helix</keyword>
<dbReference type="InterPro" id="IPR007248">
    <property type="entry name" value="Mpv17_PMP22"/>
</dbReference>
<dbReference type="OrthoDB" id="10267969at2759"/>
<sequence>MSMVSQTLQGATLSSISNVIAQGISAYKDNVPFSLHVAPILKFAIFSIISNPPNIIWQNFLEDLFPTNVAIARPPSEKANGKPKSSASPRTRKSTQNILIKFMLDQTFGAVLNTLMFLAFIGYVNAPAGGKASAWDNVALETREKFWPMIYDGWKLWPAFSLISFLWIPVDKRIVAGCLVGMGWNIYLSLLVDA</sequence>
<comment type="subcellular location">
    <subcellularLocation>
        <location evidence="1">Membrane</location>
        <topology evidence="1">Multi-pass membrane protein</topology>
    </subcellularLocation>
</comment>
<evidence type="ECO:0000313" key="7">
    <source>
        <dbReference type="EMBL" id="KAF2116803.1"/>
    </source>
</evidence>
<keyword evidence="5 6" id="KW-0472">Membrane</keyword>
<evidence type="ECO:0000256" key="1">
    <source>
        <dbReference type="ARBA" id="ARBA00004141"/>
    </source>
</evidence>
<feature type="transmembrane region" description="Helical" evidence="6">
    <location>
        <begin position="102"/>
        <end position="126"/>
    </location>
</feature>
<feature type="transmembrane region" description="Helical" evidence="6">
    <location>
        <begin position="146"/>
        <end position="167"/>
    </location>
</feature>
<accession>A0A6A5ZCY6</accession>
<name>A0A6A5ZCY6_9PLEO</name>
<reference evidence="7" key="1">
    <citation type="journal article" date="2020" name="Stud. Mycol.">
        <title>101 Dothideomycetes genomes: a test case for predicting lifestyles and emergence of pathogens.</title>
        <authorList>
            <person name="Haridas S."/>
            <person name="Albert R."/>
            <person name="Binder M."/>
            <person name="Bloem J."/>
            <person name="Labutti K."/>
            <person name="Salamov A."/>
            <person name="Andreopoulos B."/>
            <person name="Baker S."/>
            <person name="Barry K."/>
            <person name="Bills G."/>
            <person name="Bluhm B."/>
            <person name="Cannon C."/>
            <person name="Castanera R."/>
            <person name="Culley D."/>
            <person name="Daum C."/>
            <person name="Ezra D."/>
            <person name="Gonzalez J."/>
            <person name="Henrissat B."/>
            <person name="Kuo A."/>
            <person name="Liang C."/>
            <person name="Lipzen A."/>
            <person name="Lutzoni F."/>
            <person name="Magnuson J."/>
            <person name="Mondo S."/>
            <person name="Nolan M."/>
            <person name="Ohm R."/>
            <person name="Pangilinan J."/>
            <person name="Park H.-J."/>
            <person name="Ramirez L."/>
            <person name="Alfaro M."/>
            <person name="Sun H."/>
            <person name="Tritt A."/>
            <person name="Yoshinaga Y."/>
            <person name="Zwiers L.-H."/>
            <person name="Turgeon B."/>
            <person name="Goodwin S."/>
            <person name="Spatafora J."/>
            <person name="Crous P."/>
            <person name="Grigoriev I."/>
        </authorList>
    </citation>
    <scope>NUCLEOTIDE SEQUENCE</scope>
    <source>
        <strain evidence="7">CBS 627.86</strain>
    </source>
</reference>
<dbReference type="Proteomes" id="UP000799770">
    <property type="component" value="Unassembled WGS sequence"/>
</dbReference>
<gene>
    <name evidence="7" type="ORF">BDV96DRAFT_611982</name>
</gene>
<dbReference type="EMBL" id="ML977320">
    <property type="protein sequence ID" value="KAF2116803.1"/>
    <property type="molecule type" value="Genomic_DNA"/>
</dbReference>
<dbReference type="Pfam" id="PF04117">
    <property type="entry name" value="Mpv17_PMP22"/>
    <property type="match status" value="1"/>
</dbReference>
<evidence type="ECO:0000313" key="8">
    <source>
        <dbReference type="Proteomes" id="UP000799770"/>
    </source>
</evidence>
<organism evidence="7 8">
    <name type="scientific">Lophiotrema nucula</name>
    <dbReference type="NCBI Taxonomy" id="690887"/>
    <lineage>
        <taxon>Eukaryota</taxon>
        <taxon>Fungi</taxon>
        <taxon>Dikarya</taxon>
        <taxon>Ascomycota</taxon>
        <taxon>Pezizomycotina</taxon>
        <taxon>Dothideomycetes</taxon>
        <taxon>Pleosporomycetidae</taxon>
        <taxon>Pleosporales</taxon>
        <taxon>Lophiotremataceae</taxon>
        <taxon>Lophiotrema</taxon>
    </lineage>
</organism>
<evidence type="ECO:0000256" key="2">
    <source>
        <dbReference type="ARBA" id="ARBA00006824"/>
    </source>
</evidence>
<keyword evidence="8" id="KW-1185">Reference proteome</keyword>
<feature type="transmembrane region" description="Helical" evidence="6">
    <location>
        <begin position="174"/>
        <end position="192"/>
    </location>
</feature>
<proteinExistence type="inferred from homology"/>
<protein>
    <recommendedName>
        <fullName evidence="9">Integral membrane protein-like protein</fullName>
    </recommendedName>
</protein>
<evidence type="ECO:0008006" key="9">
    <source>
        <dbReference type="Google" id="ProtNLM"/>
    </source>
</evidence>
<evidence type="ECO:0000256" key="6">
    <source>
        <dbReference type="RuleBase" id="RU363053"/>
    </source>
</evidence>
<keyword evidence="3 6" id="KW-0812">Transmembrane</keyword>
<dbReference type="AlphaFoldDB" id="A0A6A5ZCY6"/>
<dbReference type="PANTHER" id="PTHR11266:SF80">
    <property type="entry name" value="PEROXISOMAL MEMBRANE PROTEIN 2"/>
    <property type="match status" value="1"/>
</dbReference>
<evidence type="ECO:0000256" key="4">
    <source>
        <dbReference type="ARBA" id="ARBA00022989"/>
    </source>
</evidence>
<dbReference type="PANTHER" id="PTHR11266">
    <property type="entry name" value="PEROXISOMAL MEMBRANE PROTEIN 2, PXMP2 MPV17"/>
    <property type="match status" value="1"/>
</dbReference>
<comment type="similarity">
    <text evidence="2 6">Belongs to the peroxisomal membrane protein PXMP2/4 family.</text>
</comment>